<keyword evidence="1" id="KW-0378">Hydrolase</keyword>
<organism evidence="1 2">
    <name type="scientific">Lipomyces kononenkoae</name>
    <name type="common">Yeast</name>
    <dbReference type="NCBI Taxonomy" id="34357"/>
    <lineage>
        <taxon>Eukaryota</taxon>
        <taxon>Fungi</taxon>
        <taxon>Dikarya</taxon>
        <taxon>Ascomycota</taxon>
        <taxon>Saccharomycotina</taxon>
        <taxon>Lipomycetes</taxon>
        <taxon>Lipomycetales</taxon>
        <taxon>Lipomycetaceae</taxon>
        <taxon>Lipomyces</taxon>
    </lineage>
</organism>
<reference evidence="2" key="1">
    <citation type="journal article" date="2024" name="Front. Bioeng. Biotechnol.">
        <title>Genome-scale model development and genomic sequencing of the oleaginous clade Lipomyces.</title>
        <authorList>
            <person name="Czajka J.J."/>
            <person name="Han Y."/>
            <person name="Kim J."/>
            <person name="Mondo S.J."/>
            <person name="Hofstad B.A."/>
            <person name="Robles A."/>
            <person name="Haridas S."/>
            <person name="Riley R."/>
            <person name="LaButti K."/>
            <person name="Pangilinan J."/>
            <person name="Andreopoulos W."/>
            <person name="Lipzen A."/>
            <person name="Yan J."/>
            <person name="Wang M."/>
            <person name="Ng V."/>
            <person name="Grigoriev I.V."/>
            <person name="Spatafora J.W."/>
            <person name="Magnuson J.K."/>
            <person name="Baker S.E."/>
            <person name="Pomraning K.R."/>
        </authorList>
    </citation>
    <scope>NUCLEOTIDE SEQUENCE [LARGE SCALE GENOMIC DNA]</scope>
    <source>
        <strain evidence="2">CBS 7786</strain>
    </source>
</reference>
<sequence length="453" mass="49911">MKFFTVICTAALFLLLRPVRAASWSNSSSGTPIRGVNVGGWLILEQWLGGDIWNAAPNATDEYSFCDSLGPDAALSALEEHWSTWFTQDTVKELASYGVNALRIPIGYWSIVKDDSQPYVMGALDYLDQALHWAKKAGLKVWVDLHGVPGSQNGFDNSGHAGSVDWQTYPENINTTISVLKALAKKYSASKYSSVVAAIELINEPISWYPNNVSVTRDFYIDSFAEIRSSLTDNQNLQVIMHDSFVNLSDWSDMPATVNASYGQLGLDSHIYQVFTPETTDLDGPGHVQKACDYQYTLQNSTAIMPTYAGEWSAAEEVCLYANGTTMAGTSCSEDGCQCTSDDSSNWSQELVNVVRSFVEAQMDVFEGNSTGYFFWSHTGPGAWNFISGVKQGWIPQPLTDRQFPGQCGFVLNSGDHNGTYHHGHHINGHTNYRRVQRGLLGSGSPYSTVPYI</sequence>
<keyword evidence="2" id="KW-1185">Reference proteome</keyword>
<proteinExistence type="predicted"/>
<gene>
    <name evidence="1" type="ORF">V1525DRAFT_403155</name>
</gene>
<name>A0ACC3T1I4_LIPKO</name>
<dbReference type="EMBL" id="MU971365">
    <property type="protein sequence ID" value="KAK9237716.1"/>
    <property type="molecule type" value="Genomic_DNA"/>
</dbReference>
<accession>A0ACC3T1I4</accession>
<dbReference type="Proteomes" id="UP001433508">
    <property type="component" value="Unassembled WGS sequence"/>
</dbReference>
<evidence type="ECO:0000313" key="1">
    <source>
        <dbReference type="EMBL" id="KAK9237716.1"/>
    </source>
</evidence>
<evidence type="ECO:0000313" key="2">
    <source>
        <dbReference type="Proteomes" id="UP001433508"/>
    </source>
</evidence>
<protein>
    <submittedName>
        <fullName evidence="1">Glycoside hydrolase superfamily</fullName>
    </submittedName>
</protein>
<comment type="caution">
    <text evidence="1">The sequence shown here is derived from an EMBL/GenBank/DDBJ whole genome shotgun (WGS) entry which is preliminary data.</text>
</comment>